<evidence type="ECO:0008006" key="3">
    <source>
        <dbReference type="Google" id="ProtNLM"/>
    </source>
</evidence>
<evidence type="ECO:0000313" key="2">
    <source>
        <dbReference type="Proteomes" id="UP000193411"/>
    </source>
</evidence>
<proteinExistence type="predicted"/>
<dbReference type="EMBL" id="MCFL01000023">
    <property type="protein sequence ID" value="ORZ35277.1"/>
    <property type="molecule type" value="Genomic_DNA"/>
</dbReference>
<comment type="caution">
    <text evidence="1">The sequence shown here is derived from an EMBL/GenBank/DDBJ whole genome shotgun (WGS) entry which is preliminary data.</text>
</comment>
<accession>A0A1Y2HKZ4</accession>
<dbReference type="AlphaFoldDB" id="A0A1Y2HKZ4"/>
<evidence type="ECO:0000313" key="1">
    <source>
        <dbReference type="EMBL" id="ORZ35277.1"/>
    </source>
</evidence>
<dbReference type="Proteomes" id="UP000193411">
    <property type="component" value="Unassembled WGS sequence"/>
</dbReference>
<protein>
    <recommendedName>
        <fullName evidence="3">Caspase domain-domain-containing protein</fullName>
    </recommendedName>
</protein>
<gene>
    <name evidence="1" type="ORF">BCR44DRAFT_331256</name>
</gene>
<dbReference type="OrthoDB" id="3223806at2759"/>
<organism evidence="1 2">
    <name type="scientific">Catenaria anguillulae PL171</name>
    <dbReference type="NCBI Taxonomy" id="765915"/>
    <lineage>
        <taxon>Eukaryota</taxon>
        <taxon>Fungi</taxon>
        <taxon>Fungi incertae sedis</taxon>
        <taxon>Blastocladiomycota</taxon>
        <taxon>Blastocladiomycetes</taxon>
        <taxon>Blastocladiales</taxon>
        <taxon>Catenariaceae</taxon>
        <taxon>Catenaria</taxon>
    </lineage>
</organism>
<keyword evidence="2" id="KW-1185">Reference proteome</keyword>
<dbReference type="Gene3D" id="3.40.50.1460">
    <property type="match status" value="1"/>
</dbReference>
<reference evidence="1 2" key="1">
    <citation type="submission" date="2016-07" db="EMBL/GenBank/DDBJ databases">
        <title>Pervasive Adenine N6-methylation of Active Genes in Fungi.</title>
        <authorList>
            <consortium name="DOE Joint Genome Institute"/>
            <person name="Mondo S.J."/>
            <person name="Dannebaum R.O."/>
            <person name="Kuo R.C."/>
            <person name="Labutti K."/>
            <person name="Haridas S."/>
            <person name="Kuo A."/>
            <person name="Salamov A."/>
            <person name="Ahrendt S.R."/>
            <person name="Lipzen A."/>
            <person name="Sullivan W."/>
            <person name="Andreopoulos W.B."/>
            <person name="Clum A."/>
            <person name="Lindquist E."/>
            <person name="Daum C."/>
            <person name="Ramamoorthy G.K."/>
            <person name="Gryganskyi A."/>
            <person name="Culley D."/>
            <person name="Magnuson J.K."/>
            <person name="James T.Y."/>
            <person name="O'Malley M.A."/>
            <person name="Stajich J.E."/>
            <person name="Spatafora J.W."/>
            <person name="Visel A."/>
            <person name="Grigoriev I.V."/>
        </authorList>
    </citation>
    <scope>NUCLEOTIDE SEQUENCE [LARGE SCALE GENOMIC DNA]</scope>
    <source>
        <strain evidence="1 2">PL171</strain>
    </source>
</reference>
<sequence>MTTTAYCVGLTYPTGDYYNGQHPVPGAAAANETMASIFRDQVGADYVYEGTDADGTAVTRAEILQNLRDLLNRAEPGDNVLFSFTGNGRSHAPRDERDPGAAELEADGANEFIWASDGPITDEDIRQVLQEVPEGVNLVCEYNQRCYGHAWCAIPTHTHAMYSRRASSLTRPRPVAWWTPMCSSVMRSLAT</sequence>
<name>A0A1Y2HKZ4_9FUNG</name>